<feature type="transmembrane region" description="Helical" evidence="1">
    <location>
        <begin position="198"/>
        <end position="216"/>
    </location>
</feature>
<gene>
    <name evidence="2" type="ORF">AO498_13555</name>
</gene>
<evidence type="ECO:0000313" key="3">
    <source>
        <dbReference type="Proteomes" id="UP000073816"/>
    </source>
</evidence>
<dbReference type="STRING" id="1727163.AO498_13555"/>
<feature type="transmembrane region" description="Helical" evidence="1">
    <location>
        <begin position="12"/>
        <end position="34"/>
    </location>
</feature>
<feature type="transmembrane region" description="Helical" evidence="1">
    <location>
        <begin position="81"/>
        <end position="98"/>
    </location>
</feature>
<dbReference type="RefSeq" id="WP_067548709.1">
    <property type="nucleotide sequence ID" value="NZ_CP012836.1"/>
</dbReference>
<dbReference type="Proteomes" id="UP000073816">
    <property type="component" value="Chromosome"/>
</dbReference>
<feature type="transmembrane region" description="Helical" evidence="1">
    <location>
        <begin position="104"/>
        <end position="122"/>
    </location>
</feature>
<evidence type="ECO:0008006" key="4">
    <source>
        <dbReference type="Google" id="ProtNLM"/>
    </source>
</evidence>
<evidence type="ECO:0000313" key="2">
    <source>
        <dbReference type="EMBL" id="AMQ57468.1"/>
    </source>
</evidence>
<organism evidence="2 3">
    <name type="scientific">Algoriphagus sanaruensis</name>
    <dbReference type="NCBI Taxonomy" id="1727163"/>
    <lineage>
        <taxon>Bacteria</taxon>
        <taxon>Pseudomonadati</taxon>
        <taxon>Bacteroidota</taxon>
        <taxon>Cytophagia</taxon>
        <taxon>Cytophagales</taxon>
        <taxon>Cyclobacteriaceae</taxon>
        <taxon>Algoriphagus</taxon>
    </lineage>
</organism>
<feature type="transmembrane region" description="Helical" evidence="1">
    <location>
        <begin position="292"/>
        <end position="308"/>
    </location>
</feature>
<feature type="transmembrane region" description="Helical" evidence="1">
    <location>
        <begin position="270"/>
        <end position="286"/>
    </location>
</feature>
<reference evidence="2 3" key="2">
    <citation type="journal article" date="2016" name="Genome Announc.">
        <title>Complete Genome Sequence of Algoriphagus sp. Strain M8-2, Isolated from a Brackish Lake.</title>
        <authorList>
            <person name="Muraguchi Y."/>
            <person name="Kushimoto K."/>
            <person name="Ohtsubo Y."/>
            <person name="Suzuki T."/>
            <person name="Dohra H."/>
            <person name="Kimbara K."/>
            <person name="Shintani M."/>
        </authorList>
    </citation>
    <scope>NUCLEOTIDE SEQUENCE [LARGE SCALE GENOMIC DNA]</scope>
    <source>
        <strain evidence="2 3">M8-2</strain>
    </source>
</reference>
<keyword evidence="1" id="KW-1133">Transmembrane helix</keyword>
<dbReference type="KEGG" id="alm:AO498_13555"/>
<keyword evidence="1" id="KW-0812">Transmembrane</keyword>
<feature type="transmembrane region" description="Helical" evidence="1">
    <location>
        <begin position="158"/>
        <end position="186"/>
    </location>
</feature>
<feature type="transmembrane region" description="Helical" evidence="1">
    <location>
        <begin position="315"/>
        <end position="331"/>
    </location>
</feature>
<feature type="transmembrane region" description="Helical" evidence="1">
    <location>
        <begin position="363"/>
        <end position="382"/>
    </location>
</feature>
<sequence length="504" mass="57834">MKSIIGTSKVDHLILLAGLLISVFLVVLGINRGFDISDEGLYALFADPNQENSYGLTYYDLFFKLFYQLFQIRFSVIELRLIRLISVILGAWFIASWAKKRNPQFSGLEWYLISALGLFISYSFLPQTLSYNSLALFFVSAWLYSLDEKSNILKSLKLGLLLALLLYVKATVALGLGLVTMGLILYESKVSWSTWKQGIGLVIPFLALETLFQFFLNDSFFARFEQSWNGPISRTDHDLALLLKINLVGWFWVLLLFIPWLLVGQFTKPILWGIALVSSLVVAWLTHITDEWNHLVLVFIISVLGYVFGRFRERVTTHHLLLVALPFILHLGSNVYFFRLGIFFSCFWILAIFGISNRNFTPFNLTIFTSTAVFCVFLGVWWKPFGLEEPLWQSNSVYRVPNNSIILLDEELLGCLSEMPSYLNNDSQFLSIYRNPGISFLLGKSIPISPGFWDKASLMDSWNLDYKPSLLIYQPIDSLPDSWHYSDTLGSWTIRNQTQYLLSK</sequence>
<accession>A0A142EQR3</accession>
<reference evidence="3" key="1">
    <citation type="submission" date="2015-09" db="EMBL/GenBank/DDBJ databases">
        <title>Complete sequence of Algoriphagus sp. M8-2.</title>
        <authorList>
            <person name="Shintani M."/>
        </authorList>
    </citation>
    <scope>NUCLEOTIDE SEQUENCE [LARGE SCALE GENOMIC DNA]</scope>
    <source>
        <strain evidence="3">M8-2</strain>
    </source>
</reference>
<keyword evidence="1" id="KW-0472">Membrane</keyword>
<protein>
    <recommendedName>
        <fullName evidence="4">Glycosyltransferase RgtA/B/C/D-like domain-containing protein</fullName>
    </recommendedName>
</protein>
<feature type="transmembrane region" description="Helical" evidence="1">
    <location>
        <begin position="337"/>
        <end position="356"/>
    </location>
</feature>
<proteinExistence type="predicted"/>
<keyword evidence="3" id="KW-1185">Reference proteome</keyword>
<evidence type="ECO:0000256" key="1">
    <source>
        <dbReference type="SAM" id="Phobius"/>
    </source>
</evidence>
<dbReference type="PATRIC" id="fig|1727163.4.peg.2827"/>
<dbReference type="AlphaFoldDB" id="A0A142EQR3"/>
<feature type="transmembrane region" description="Helical" evidence="1">
    <location>
        <begin position="241"/>
        <end position="263"/>
    </location>
</feature>
<name>A0A142EQR3_9BACT</name>
<dbReference type="EMBL" id="CP012836">
    <property type="protein sequence ID" value="AMQ57468.1"/>
    <property type="molecule type" value="Genomic_DNA"/>
</dbReference>
<dbReference type="OrthoDB" id="861753at2"/>